<dbReference type="GO" id="GO:0000156">
    <property type="term" value="F:phosphorelay response regulator activity"/>
    <property type="evidence" value="ECO:0007669"/>
    <property type="project" value="TreeGrafter"/>
</dbReference>
<dbReference type="InterPro" id="IPR001789">
    <property type="entry name" value="Sig_transdc_resp-reg_receiver"/>
</dbReference>
<feature type="domain" description="Response regulatory" evidence="3">
    <location>
        <begin position="2"/>
        <end position="115"/>
    </location>
</feature>
<evidence type="ECO:0000256" key="2">
    <source>
        <dbReference type="PROSITE-ProRule" id="PRU00169"/>
    </source>
</evidence>
<dbReference type="PANTHER" id="PTHR48111">
    <property type="entry name" value="REGULATOR OF RPOS"/>
    <property type="match status" value="1"/>
</dbReference>
<gene>
    <name evidence="4" type="ORF">FDK13_20315</name>
</gene>
<protein>
    <submittedName>
        <fullName evidence="4">Response regulator transcription factor</fullName>
    </submittedName>
</protein>
<evidence type="ECO:0000313" key="5">
    <source>
        <dbReference type="Proteomes" id="UP000304900"/>
    </source>
</evidence>
<dbReference type="GO" id="GO:0000976">
    <property type="term" value="F:transcription cis-regulatory region binding"/>
    <property type="evidence" value="ECO:0007669"/>
    <property type="project" value="TreeGrafter"/>
</dbReference>
<dbReference type="InterPro" id="IPR039420">
    <property type="entry name" value="WalR-like"/>
</dbReference>
<dbReference type="Pfam" id="PF00072">
    <property type="entry name" value="Response_reg"/>
    <property type="match status" value="1"/>
</dbReference>
<dbReference type="GO" id="GO:0032993">
    <property type="term" value="C:protein-DNA complex"/>
    <property type="evidence" value="ECO:0007669"/>
    <property type="project" value="TreeGrafter"/>
</dbReference>
<proteinExistence type="predicted"/>
<dbReference type="RefSeq" id="WP_137341833.1">
    <property type="nucleotide sequence ID" value="NZ_BSQH01000002.1"/>
</dbReference>
<evidence type="ECO:0000256" key="1">
    <source>
        <dbReference type="ARBA" id="ARBA00023125"/>
    </source>
</evidence>
<accession>A0A4U6D2W0</accession>
<sequence>MNIVIIEDERLVADDLEKNISKLIGPSANITQIHSVAGGIAHFNSSLPPDLIISDIQLGDGLSFEILAALSKPVPTIFCTAYDEYALDAFKVNGIDYILKPFTRQMLQQALNKYSQLKQVFLTDQSQQYHVMMQMLTDRPVAKAASVIVYHQDKIIPISMEDIALFFLEGEVTKLVTHAGKTYYPNKPLDELERISGGYFFRANRQFLISRSAIIDVSSFFSRKLLLNLTLPLKDKVIVSKAKAPVFLEWLSKTG</sequence>
<dbReference type="SMART" id="SM00448">
    <property type="entry name" value="REC"/>
    <property type="match status" value="1"/>
</dbReference>
<evidence type="ECO:0000259" key="3">
    <source>
        <dbReference type="PROSITE" id="PS50110"/>
    </source>
</evidence>
<dbReference type="Proteomes" id="UP000304900">
    <property type="component" value="Unassembled WGS sequence"/>
</dbReference>
<dbReference type="GO" id="GO:0006355">
    <property type="term" value="P:regulation of DNA-templated transcription"/>
    <property type="evidence" value="ECO:0007669"/>
    <property type="project" value="TreeGrafter"/>
</dbReference>
<dbReference type="GO" id="GO:0005829">
    <property type="term" value="C:cytosol"/>
    <property type="evidence" value="ECO:0007669"/>
    <property type="project" value="TreeGrafter"/>
</dbReference>
<reference evidence="4 5" key="1">
    <citation type="submission" date="2019-05" db="EMBL/GenBank/DDBJ databases">
        <title>Dyadobacter AR-3-8 sp. nov., isolated from arctic soil.</title>
        <authorList>
            <person name="Chaudhary D.K."/>
        </authorList>
    </citation>
    <scope>NUCLEOTIDE SEQUENCE [LARGE SCALE GENOMIC DNA]</scope>
    <source>
        <strain evidence="4 5">AR-3-8</strain>
    </source>
</reference>
<organism evidence="4 5">
    <name type="scientific">Dyadobacter frigoris</name>
    <dbReference type="NCBI Taxonomy" id="2576211"/>
    <lineage>
        <taxon>Bacteria</taxon>
        <taxon>Pseudomonadati</taxon>
        <taxon>Bacteroidota</taxon>
        <taxon>Cytophagia</taxon>
        <taxon>Cytophagales</taxon>
        <taxon>Spirosomataceae</taxon>
        <taxon>Dyadobacter</taxon>
    </lineage>
</organism>
<keyword evidence="1" id="KW-0238">DNA-binding</keyword>
<name>A0A4U6D2W0_9BACT</name>
<keyword evidence="2" id="KW-0597">Phosphoprotein</keyword>
<keyword evidence="5" id="KW-1185">Reference proteome</keyword>
<evidence type="ECO:0000313" key="4">
    <source>
        <dbReference type="EMBL" id="TKT90665.1"/>
    </source>
</evidence>
<dbReference type="EMBL" id="SZVO01000009">
    <property type="protein sequence ID" value="TKT90665.1"/>
    <property type="molecule type" value="Genomic_DNA"/>
</dbReference>
<dbReference type="AlphaFoldDB" id="A0A4U6D2W0"/>
<dbReference type="OrthoDB" id="1646880at2"/>
<feature type="modified residue" description="4-aspartylphosphate" evidence="2">
    <location>
        <position position="55"/>
    </location>
</feature>
<dbReference type="InterPro" id="IPR007492">
    <property type="entry name" value="LytTR_DNA-bd_dom"/>
</dbReference>
<comment type="caution">
    <text evidence="4">The sequence shown here is derived from an EMBL/GenBank/DDBJ whole genome shotgun (WGS) entry which is preliminary data.</text>
</comment>
<dbReference type="Gene3D" id="2.40.50.1020">
    <property type="entry name" value="LytTr DNA-binding domain"/>
    <property type="match status" value="1"/>
</dbReference>
<dbReference type="InterPro" id="IPR011006">
    <property type="entry name" value="CheY-like_superfamily"/>
</dbReference>
<dbReference type="SUPFAM" id="SSF52172">
    <property type="entry name" value="CheY-like"/>
    <property type="match status" value="1"/>
</dbReference>
<dbReference type="SMART" id="SM00850">
    <property type="entry name" value="LytTR"/>
    <property type="match status" value="1"/>
</dbReference>
<dbReference type="PROSITE" id="PS50110">
    <property type="entry name" value="RESPONSE_REGULATORY"/>
    <property type="match status" value="1"/>
</dbReference>
<dbReference type="Pfam" id="PF04397">
    <property type="entry name" value="LytTR"/>
    <property type="match status" value="1"/>
</dbReference>
<dbReference type="PANTHER" id="PTHR48111:SF17">
    <property type="entry name" value="TRANSCRIPTIONAL REGULATORY PROTEIN YPDB"/>
    <property type="match status" value="1"/>
</dbReference>
<dbReference type="Gene3D" id="3.40.50.2300">
    <property type="match status" value="1"/>
</dbReference>